<dbReference type="PRINTS" id="PR00625">
    <property type="entry name" value="JDOMAIN"/>
</dbReference>
<dbReference type="Pfam" id="PF01556">
    <property type="entry name" value="DnaJ_C"/>
    <property type="match status" value="1"/>
</dbReference>
<evidence type="ECO:0000313" key="3">
    <source>
        <dbReference type="EMBL" id="CAI8044703.1"/>
    </source>
</evidence>
<evidence type="ECO:0000259" key="2">
    <source>
        <dbReference type="PROSITE" id="PS50076"/>
    </source>
</evidence>
<dbReference type="Proteomes" id="UP001174909">
    <property type="component" value="Unassembled WGS sequence"/>
</dbReference>
<dbReference type="GO" id="GO:0006457">
    <property type="term" value="P:protein folding"/>
    <property type="evidence" value="ECO:0007669"/>
    <property type="project" value="InterPro"/>
</dbReference>
<evidence type="ECO:0000256" key="1">
    <source>
        <dbReference type="ARBA" id="ARBA00023186"/>
    </source>
</evidence>
<dbReference type="PROSITE" id="PS50076">
    <property type="entry name" value="DNAJ_2"/>
    <property type="match status" value="1"/>
</dbReference>
<dbReference type="InterPro" id="IPR036869">
    <property type="entry name" value="J_dom_sf"/>
</dbReference>
<dbReference type="CDD" id="cd10747">
    <property type="entry name" value="DnaJ_C"/>
    <property type="match status" value="1"/>
</dbReference>
<dbReference type="Gene3D" id="2.60.260.20">
    <property type="entry name" value="Urease metallochaperone UreE, N-terminal domain"/>
    <property type="match status" value="2"/>
</dbReference>
<dbReference type="GO" id="GO:0051087">
    <property type="term" value="F:protein-folding chaperone binding"/>
    <property type="evidence" value="ECO:0007669"/>
    <property type="project" value="TreeGrafter"/>
</dbReference>
<dbReference type="Gene3D" id="1.10.287.110">
    <property type="entry name" value="DnaJ domain"/>
    <property type="match status" value="1"/>
</dbReference>
<organism evidence="3 4">
    <name type="scientific">Geodia barretti</name>
    <name type="common">Barrett's horny sponge</name>
    <dbReference type="NCBI Taxonomy" id="519541"/>
    <lineage>
        <taxon>Eukaryota</taxon>
        <taxon>Metazoa</taxon>
        <taxon>Porifera</taxon>
        <taxon>Demospongiae</taxon>
        <taxon>Heteroscleromorpha</taxon>
        <taxon>Tetractinellida</taxon>
        <taxon>Astrophorina</taxon>
        <taxon>Geodiidae</taxon>
        <taxon>Geodia</taxon>
    </lineage>
</organism>
<dbReference type="InterPro" id="IPR008971">
    <property type="entry name" value="HSP40/DnaJ_pept-bd"/>
</dbReference>
<dbReference type="PROSITE" id="PS00636">
    <property type="entry name" value="DNAJ_1"/>
    <property type="match status" value="1"/>
</dbReference>
<dbReference type="FunFam" id="2.60.260.20:FF:000006">
    <property type="entry name" value="DnaJ subfamily B member 13"/>
    <property type="match status" value="1"/>
</dbReference>
<dbReference type="SUPFAM" id="SSF49493">
    <property type="entry name" value="HSP40/DnaJ peptide-binding domain"/>
    <property type="match status" value="2"/>
</dbReference>
<feature type="domain" description="J" evidence="2">
    <location>
        <begin position="51"/>
        <end position="115"/>
    </location>
</feature>
<keyword evidence="4" id="KW-1185">Reference proteome</keyword>
<dbReference type="InterPro" id="IPR001623">
    <property type="entry name" value="DnaJ_domain"/>
</dbReference>
<dbReference type="FunFam" id="1.10.287.110:FF:000106">
    <property type="entry name" value="Putative heat shock protein-like protein"/>
    <property type="match status" value="1"/>
</dbReference>
<gene>
    <name evidence="3" type="ORF">GBAR_LOCUS24776</name>
</gene>
<dbReference type="PANTHER" id="PTHR24078">
    <property type="entry name" value="DNAJ HOMOLOG SUBFAMILY C MEMBER"/>
    <property type="match status" value="1"/>
</dbReference>
<dbReference type="InterPro" id="IPR051339">
    <property type="entry name" value="DnaJ_subfamily_B"/>
</dbReference>
<dbReference type="InterPro" id="IPR002939">
    <property type="entry name" value="DnaJ_C"/>
</dbReference>
<dbReference type="FunFam" id="2.60.260.20:FF:000002">
    <property type="entry name" value="Dnaj homolog subfamily b member"/>
    <property type="match status" value="1"/>
</dbReference>
<dbReference type="GO" id="GO:0051082">
    <property type="term" value="F:unfolded protein binding"/>
    <property type="evidence" value="ECO:0007669"/>
    <property type="project" value="InterPro"/>
</dbReference>
<dbReference type="GO" id="GO:0005829">
    <property type="term" value="C:cytosol"/>
    <property type="evidence" value="ECO:0007669"/>
    <property type="project" value="TreeGrafter"/>
</dbReference>
<comment type="caution">
    <text evidence="3">The sequence shown here is derived from an EMBL/GenBank/DDBJ whole genome shotgun (WGS) entry which is preliminary data.</text>
</comment>
<dbReference type="PANTHER" id="PTHR24078:SF519">
    <property type="entry name" value="DNAJ HOMOLOG SUBFAMILY B MEMBER 13"/>
    <property type="match status" value="1"/>
</dbReference>
<keyword evidence="1" id="KW-0143">Chaperone</keyword>
<sequence>MKFLLFGSVRLRTVVTLGRESNSSPLSTIYCHSNANTDGGRQVVHDKMGKDFYAILGINRGASDVDLQHSYRKLALKFHPVKNESGGADEKFAEVAEAYDILSNPIRRATFDKFGEEGLRAGVSTAEGGFLDGYSFHGDAYKVFADFFGCDNPFKELFINEEVAGSSYPKFGGLKGRSQPKQDPPIERDLMLTLEEVYNGCIKKMEISRKVLNDDGFTTSTRKKIVTITVKRGWREGTRITFPKEGDQGPNRVPADIVFVLKHKPHPTLIRDGDNLIFSPEIPLIKALCGGNVQVHTLDNRIITIPITEVISPGNTKCVVCEGMPVSDEPSQRGDLLIQFRIAFPPSLSPHQQSLIRQALQ</sequence>
<accession>A0AA35TBU7</accession>
<dbReference type="SUPFAM" id="SSF46565">
    <property type="entry name" value="Chaperone J-domain"/>
    <property type="match status" value="1"/>
</dbReference>
<dbReference type="SMART" id="SM00271">
    <property type="entry name" value="DnaJ"/>
    <property type="match status" value="1"/>
</dbReference>
<evidence type="ECO:0000313" key="4">
    <source>
        <dbReference type="Proteomes" id="UP001174909"/>
    </source>
</evidence>
<dbReference type="InterPro" id="IPR018253">
    <property type="entry name" value="DnaJ_domain_CS"/>
</dbReference>
<dbReference type="AlphaFoldDB" id="A0AA35TBU7"/>
<reference evidence="3" key="1">
    <citation type="submission" date="2023-03" db="EMBL/GenBank/DDBJ databases">
        <authorList>
            <person name="Steffen K."/>
            <person name="Cardenas P."/>
        </authorList>
    </citation>
    <scope>NUCLEOTIDE SEQUENCE</scope>
</reference>
<dbReference type="Pfam" id="PF00226">
    <property type="entry name" value="DnaJ"/>
    <property type="match status" value="1"/>
</dbReference>
<protein>
    <submittedName>
        <fullName evidence="3">DnaJ homolog subfamily B member 13</fullName>
    </submittedName>
</protein>
<dbReference type="EMBL" id="CASHTH010003418">
    <property type="protein sequence ID" value="CAI8044703.1"/>
    <property type="molecule type" value="Genomic_DNA"/>
</dbReference>
<proteinExistence type="predicted"/>
<name>A0AA35TBU7_GEOBA</name>
<dbReference type="CDD" id="cd06257">
    <property type="entry name" value="DnaJ"/>
    <property type="match status" value="1"/>
</dbReference>